<evidence type="ECO:0000313" key="1">
    <source>
        <dbReference type="EMBL" id="MYL53534.1"/>
    </source>
</evidence>
<evidence type="ECO:0000313" key="2">
    <source>
        <dbReference type="Proteomes" id="UP000466692"/>
    </source>
</evidence>
<name>A0ACC7VHD6_9BACI</name>
<keyword evidence="1" id="KW-0489">Methyltransferase</keyword>
<keyword evidence="2" id="KW-1185">Reference proteome</keyword>
<reference evidence="1" key="1">
    <citation type="submission" date="2019-11" db="EMBL/GenBank/DDBJ databases">
        <title>Genome sequences of 17 halophilic strains isolated from different environments.</title>
        <authorList>
            <person name="Furrow R.E."/>
        </authorList>
    </citation>
    <scope>NUCLEOTIDE SEQUENCE</scope>
    <source>
        <strain evidence="1">22510_22_Filter</strain>
    </source>
</reference>
<sequence>MLIISDRKNRQEEKLFNGVWCCALAGLERTMVGGYDQHFKFRSSFSDFLWEEEKMEKFIQNLMQEQNETFMPFDTFISYALYHPVHGYYQKQRTKIGTKGDFYTSSHVGEIFGKLVAYYFDRVARCARLPLHICEIGGGDGRFARTVCETLANLKRDFKYDLIDISTANQRIASELVNDFQECRVYDSLTAWGEERVGFSGIFFSNEWLDAQPVKVVKKEQGVIYEIGISVRDNKLIEAKRPADEVITKFLDDYEYKFKDGQKMEVPLYMSEQASSLSSYLKKGIIVTVDYGYTHHECSQPSRRNGSLRGYKSHQVIDNILEKPGAYDITHHVHWDTWEKISEEKGLQSVSRTKQNEWLLQLGILDHLKTNTNGDPFSCNQKQNRAIRSFVLGDQMTNSFDVCIQSKNVSLVCS</sequence>
<organism evidence="1 2">
    <name type="scientific">Pontibacillus yanchengensis</name>
    <dbReference type="NCBI Taxonomy" id="462910"/>
    <lineage>
        <taxon>Bacteria</taxon>
        <taxon>Bacillati</taxon>
        <taxon>Bacillota</taxon>
        <taxon>Bacilli</taxon>
        <taxon>Bacillales</taxon>
        <taxon>Bacillaceae</taxon>
        <taxon>Pontibacillus</taxon>
    </lineage>
</organism>
<dbReference type="EMBL" id="WMEU01000002">
    <property type="protein sequence ID" value="MYL53534.1"/>
    <property type="molecule type" value="Genomic_DNA"/>
</dbReference>
<comment type="caution">
    <text evidence="1">The sequence shown here is derived from an EMBL/GenBank/DDBJ whole genome shotgun (WGS) entry which is preliminary data.</text>
</comment>
<accession>A0ACC7VHD6</accession>
<proteinExistence type="predicted"/>
<keyword evidence="1" id="KW-0808">Transferase</keyword>
<protein>
    <submittedName>
        <fullName evidence="1">SAM-dependent methyltransferase</fullName>
    </submittedName>
</protein>
<dbReference type="Proteomes" id="UP000466692">
    <property type="component" value="Unassembled WGS sequence"/>
</dbReference>
<gene>
    <name evidence="1" type="ORF">GLW08_09320</name>
</gene>